<feature type="compositionally biased region" description="Low complexity" evidence="1">
    <location>
        <begin position="160"/>
        <end position="173"/>
    </location>
</feature>
<evidence type="ECO:0000313" key="2">
    <source>
        <dbReference type="EMBL" id="NEZ47758.1"/>
    </source>
</evidence>
<sequence length="211" mass="24044">MSINNITRNYGGYFNDLSMRNPETKNISSSKDSPRKTLEIKDQIDISTSRTNFSMTNSVGGITIDKGTAAHTTLYVDKASFNQIVNYTSNNPECQWEELGIDDEKRWVVVNGQRFECPLSKEEKEARKKLRKTLIEILTESEKEMEKRKSKSKKQEPIKLSIDGNNNINLNGDESLKSNNKVKNLQKNTKVMTMLKDIMKINGGQGINLYL</sequence>
<evidence type="ECO:0000313" key="3">
    <source>
        <dbReference type="Proteomes" id="UP000473885"/>
    </source>
</evidence>
<organism evidence="2 3">
    <name type="scientific">Clostridium niameyense</name>
    <dbReference type="NCBI Taxonomy" id="1622073"/>
    <lineage>
        <taxon>Bacteria</taxon>
        <taxon>Bacillati</taxon>
        <taxon>Bacillota</taxon>
        <taxon>Clostridia</taxon>
        <taxon>Eubacteriales</taxon>
        <taxon>Clostridiaceae</taxon>
        <taxon>Clostridium</taxon>
    </lineage>
</organism>
<dbReference type="EMBL" id="SXDP01000012">
    <property type="protein sequence ID" value="NEZ47758.1"/>
    <property type="molecule type" value="Genomic_DNA"/>
</dbReference>
<accession>A0A6M0REA5</accession>
<dbReference type="OrthoDB" id="1937039at2"/>
<evidence type="ECO:0000256" key="1">
    <source>
        <dbReference type="SAM" id="MobiDB-lite"/>
    </source>
</evidence>
<keyword evidence="3" id="KW-1185">Reference proteome</keyword>
<comment type="caution">
    <text evidence="2">The sequence shown here is derived from an EMBL/GenBank/DDBJ whole genome shotgun (WGS) entry which is preliminary data.</text>
</comment>
<feature type="compositionally biased region" description="Basic and acidic residues" evidence="1">
    <location>
        <begin position="142"/>
        <end position="157"/>
    </location>
</feature>
<dbReference type="RefSeq" id="WP_050607440.1">
    <property type="nucleotide sequence ID" value="NZ_CABKUB010000006.1"/>
</dbReference>
<reference evidence="2 3" key="1">
    <citation type="submission" date="2019-04" db="EMBL/GenBank/DDBJ databases">
        <title>Genome sequencing of Clostridium botulinum Groups I-IV and Clostridium butyricum.</title>
        <authorList>
            <person name="Brunt J."/>
            <person name="Van Vliet A.H.M."/>
            <person name="Stringer S.C."/>
            <person name="Carter A.T."/>
            <person name="Peck M.W."/>
        </authorList>
    </citation>
    <scope>NUCLEOTIDE SEQUENCE [LARGE SCALE GENOMIC DNA]</scope>
    <source>
        <strain evidence="2 3">IFR 18/094</strain>
    </source>
</reference>
<dbReference type="AlphaFoldDB" id="A0A6M0REA5"/>
<dbReference type="Proteomes" id="UP000473885">
    <property type="component" value="Unassembled WGS sequence"/>
</dbReference>
<protein>
    <submittedName>
        <fullName evidence="2">Uncharacterized protein</fullName>
    </submittedName>
</protein>
<proteinExistence type="predicted"/>
<name>A0A6M0REA5_9CLOT</name>
<gene>
    <name evidence="2" type="ORF">FDF74_11260</name>
</gene>
<feature type="region of interest" description="Disordered" evidence="1">
    <location>
        <begin position="142"/>
        <end position="175"/>
    </location>
</feature>